<feature type="compositionally biased region" description="Low complexity" evidence="1">
    <location>
        <begin position="450"/>
        <end position="459"/>
    </location>
</feature>
<sequence>MLRIALLSLILFVTLSSISTSIIRKTRLRRLFDPEYCHAIEGFECKCSSYRVQCTIDDELPSPINILDNEKQKYNSVELIIRAVHDIIVNDHTFEPIKKLYKPDGNDLEFRIKFEKFTALNLLSPGIFNRVFPDNLSQNSRKNLTLEIYNPEVSPSDDPNLFQNLNANQLDVYALYPFHGTFQQLFNGSNIKYLRLSGGDIRSDVSQSFTGTIGRLEVAKQVSALSVQHFPVYPAHELIINAFYIIDFNDEHPPNYVNLAEIRVYSPDHIPANAFRQFPNIHTLSVSTDKDIDPHAFDGFTHLEKLTIKSAKLNLDIFNSLPNLKEFETNIEKLDEKTQCKLVEKLANGQVAVQAISNGLECTCILAYLHTVVERAPCYAQHCENSSCDAQLCEDSSCDAIKNNYNANSSTFNVPPPIQRSDGTNALRKREPRVYTVPFQIAPQDQEKFQQGTSQQLQQSPEADSQRPDADEQNLWESDESFNLGDLDSWSEQNSCSVGKYLYEDQCILCTPGYYCPDGKNRITCPQGKIAPGYGFSVCKECPEGWYSTCDTQETCIMCPKGFYCPTSDQEPQACPVGYYSHYAATECTKCPSGYYTTYTNSSYCFQCPMGYSCTDSTQCPQPCPAGTYQPDIMSTSCEPCPDGHQSGTTTNLLQCTATSCIQAEAWSCDQSQLGPPASVCTNIG</sequence>
<name>A0A818X7U9_9BILA</name>
<dbReference type="SUPFAM" id="SSF57184">
    <property type="entry name" value="Growth factor receptor domain"/>
    <property type="match status" value="1"/>
</dbReference>
<organism evidence="3 4">
    <name type="scientific">Rotaria sordida</name>
    <dbReference type="NCBI Taxonomy" id="392033"/>
    <lineage>
        <taxon>Eukaryota</taxon>
        <taxon>Metazoa</taxon>
        <taxon>Spiralia</taxon>
        <taxon>Gnathifera</taxon>
        <taxon>Rotifera</taxon>
        <taxon>Eurotatoria</taxon>
        <taxon>Bdelloidea</taxon>
        <taxon>Philodinida</taxon>
        <taxon>Philodinidae</taxon>
        <taxon>Rotaria</taxon>
    </lineage>
</organism>
<dbReference type="SUPFAM" id="SSF52047">
    <property type="entry name" value="RNI-like"/>
    <property type="match status" value="1"/>
</dbReference>
<dbReference type="SMART" id="SM01411">
    <property type="entry name" value="Ephrin_rec_like"/>
    <property type="match status" value="3"/>
</dbReference>
<feature type="signal peptide" evidence="2">
    <location>
        <begin position="1"/>
        <end position="20"/>
    </location>
</feature>
<evidence type="ECO:0000256" key="1">
    <source>
        <dbReference type="SAM" id="MobiDB-lite"/>
    </source>
</evidence>
<gene>
    <name evidence="3" type="ORF">FNK824_LOCUS11417</name>
</gene>
<feature type="region of interest" description="Disordered" evidence="1">
    <location>
        <begin position="447"/>
        <end position="473"/>
    </location>
</feature>
<dbReference type="InterPro" id="IPR032675">
    <property type="entry name" value="LRR_dom_sf"/>
</dbReference>
<feature type="region of interest" description="Disordered" evidence="1">
    <location>
        <begin position="409"/>
        <end position="429"/>
    </location>
</feature>
<accession>A0A818X7U9</accession>
<dbReference type="AlphaFoldDB" id="A0A818X7U9"/>
<feature type="chain" id="PRO_5032832060" description="Tyrosine-protein kinase ephrin type A/B receptor-like domain-containing protein" evidence="2">
    <location>
        <begin position="21"/>
        <end position="685"/>
    </location>
</feature>
<dbReference type="Gene3D" id="3.80.10.10">
    <property type="entry name" value="Ribonuclease Inhibitor"/>
    <property type="match status" value="1"/>
</dbReference>
<dbReference type="InterPro" id="IPR009030">
    <property type="entry name" value="Growth_fac_rcpt_cys_sf"/>
</dbReference>
<evidence type="ECO:0000256" key="2">
    <source>
        <dbReference type="SAM" id="SignalP"/>
    </source>
</evidence>
<evidence type="ECO:0008006" key="5">
    <source>
        <dbReference type="Google" id="ProtNLM"/>
    </source>
</evidence>
<dbReference type="Proteomes" id="UP000663874">
    <property type="component" value="Unassembled WGS sequence"/>
</dbReference>
<dbReference type="EMBL" id="CAJOBE010001350">
    <property type="protein sequence ID" value="CAF3736430.1"/>
    <property type="molecule type" value="Genomic_DNA"/>
</dbReference>
<dbReference type="PANTHER" id="PTHR46967">
    <property type="entry name" value="INSULIN-LIKE GROWTH FACTOR BINDING PROTEIN,N-TERMINAL"/>
    <property type="match status" value="1"/>
</dbReference>
<comment type="caution">
    <text evidence="3">The sequence shown here is derived from an EMBL/GenBank/DDBJ whole genome shotgun (WGS) entry which is preliminary data.</text>
</comment>
<evidence type="ECO:0000313" key="4">
    <source>
        <dbReference type="Proteomes" id="UP000663874"/>
    </source>
</evidence>
<reference evidence="3" key="1">
    <citation type="submission" date="2021-02" db="EMBL/GenBank/DDBJ databases">
        <authorList>
            <person name="Nowell W R."/>
        </authorList>
    </citation>
    <scope>NUCLEOTIDE SEQUENCE</scope>
</reference>
<dbReference type="Gene3D" id="2.10.50.10">
    <property type="entry name" value="Tumor Necrosis Factor Receptor, subunit A, domain 2"/>
    <property type="match status" value="1"/>
</dbReference>
<evidence type="ECO:0000313" key="3">
    <source>
        <dbReference type="EMBL" id="CAF3736430.1"/>
    </source>
</evidence>
<proteinExistence type="predicted"/>
<dbReference type="PANTHER" id="PTHR46967:SF2">
    <property type="entry name" value="SUSHI, VON WILLEBRAND FACTOR TYPE A, EGF AND PENTRAXIN DOMAIN-CONTAINING PROTEIN 1-LIKE"/>
    <property type="match status" value="1"/>
</dbReference>
<keyword evidence="2" id="KW-0732">Signal</keyword>
<protein>
    <recommendedName>
        <fullName evidence="5">Tyrosine-protein kinase ephrin type A/B receptor-like domain-containing protein</fullName>
    </recommendedName>
</protein>